<comment type="pathway">
    <text evidence="2">Secondary metabolite biosynthesis.</text>
</comment>
<dbReference type="OrthoDB" id="2677128at2"/>
<feature type="transmembrane region" description="Helical" evidence="7">
    <location>
        <begin position="288"/>
        <end position="309"/>
    </location>
</feature>
<dbReference type="PANTHER" id="PTHR31595">
    <property type="entry name" value="LONG-CHAIN-ALCOHOL O-FATTY-ACYLTRANSFERASE 3-RELATED"/>
    <property type="match status" value="1"/>
</dbReference>
<dbReference type="PANTHER" id="PTHR31595:SF57">
    <property type="entry name" value="OS04G0481900 PROTEIN"/>
    <property type="match status" value="1"/>
</dbReference>
<keyword evidence="5 7" id="KW-1133">Transmembrane helix</keyword>
<dbReference type="Pfam" id="PF13813">
    <property type="entry name" value="MBOAT_2"/>
    <property type="match status" value="1"/>
</dbReference>
<evidence type="ECO:0000256" key="7">
    <source>
        <dbReference type="SAM" id="Phobius"/>
    </source>
</evidence>
<feature type="transmembrane region" description="Helical" evidence="7">
    <location>
        <begin position="87"/>
        <end position="104"/>
    </location>
</feature>
<comment type="subcellular location">
    <subcellularLocation>
        <location evidence="1">Membrane</location>
        <topology evidence="1">Multi-pass membrane protein</topology>
    </subcellularLocation>
</comment>
<keyword evidence="6 7" id="KW-0472">Membrane</keyword>
<dbReference type="RefSeq" id="WP_079688145.1">
    <property type="nucleotide sequence ID" value="NZ_FUZU01000002.1"/>
</dbReference>
<feature type="transmembrane region" description="Helical" evidence="7">
    <location>
        <begin position="251"/>
        <end position="267"/>
    </location>
</feature>
<gene>
    <name evidence="9" type="ORF">SAMN05660236_3637</name>
</gene>
<sequence>MDITLVCLVAFGLSLLLIGYFLPFLKNKTTARIIVWSLGIITVFFSAGITAEESALYRMIAIVSLQLLSMKAVVMVETYSGNMGLTFIQWCAFSLGWFGMRPVLFEKFPSPPLPYISFIVTGISRIAVGIVLLYISVYIERNFINLYYASALALLVGLSMILHFGILNLSAASWRLSGVDVKELFRSPYKASSLKEFWGKRWNIAFSEMTSLIIYRPLKNSIGPTPAMLAAFLLSGILHEIAISFPVNAGFGLPLLYFVIHGIVMYAEGEIPFVKRIIGHRILSHVWVMLWLILPMPLLFHAQFIKYVLVPCRDAILSLLPSLGV</sequence>
<evidence type="ECO:0000259" key="8">
    <source>
        <dbReference type="Pfam" id="PF13813"/>
    </source>
</evidence>
<feature type="transmembrane region" description="Helical" evidence="7">
    <location>
        <begin position="31"/>
        <end position="49"/>
    </location>
</feature>
<evidence type="ECO:0000256" key="4">
    <source>
        <dbReference type="ARBA" id="ARBA00022692"/>
    </source>
</evidence>
<evidence type="ECO:0000313" key="10">
    <source>
        <dbReference type="Proteomes" id="UP000190961"/>
    </source>
</evidence>
<keyword evidence="10" id="KW-1185">Reference proteome</keyword>
<feature type="transmembrane region" description="Helical" evidence="7">
    <location>
        <begin position="5"/>
        <end position="25"/>
    </location>
</feature>
<accession>A0A1T5LPA3</accession>
<organism evidence="9 10">
    <name type="scientific">Ohtaekwangia koreensis</name>
    <dbReference type="NCBI Taxonomy" id="688867"/>
    <lineage>
        <taxon>Bacteria</taxon>
        <taxon>Pseudomonadati</taxon>
        <taxon>Bacteroidota</taxon>
        <taxon>Cytophagia</taxon>
        <taxon>Cytophagales</taxon>
        <taxon>Fulvivirgaceae</taxon>
        <taxon>Ohtaekwangia</taxon>
    </lineage>
</organism>
<dbReference type="InterPro" id="IPR032805">
    <property type="entry name" value="Wax_synthase_dom"/>
</dbReference>
<keyword evidence="3 9" id="KW-0808">Transferase</keyword>
<name>A0A1T5LPA3_9BACT</name>
<reference evidence="9 10" key="1">
    <citation type="submission" date="2017-02" db="EMBL/GenBank/DDBJ databases">
        <authorList>
            <person name="Peterson S.W."/>
        </authorList>
    </citation>
    <scope>NUCLEOTIDE SEQUENCE [LARGE SCALE GENOMIC DNA]</scope>
    <source>
        <strain evidence="9 10">DSM 25262</strain>
    </source>
</reference>
<feature type="transmembrane region" description="Helical" evidence="7">
    <location>
        <begin position="145"/>
        <end position="167"/>
    </location>
</feature>
<evidence type="ECO:0000256" key="2">
    <source>
        <dbReference type="ARBA" id="ARBA00005179"/>
    </source>
</evidence>
<dbReference type="STRING" id="688867.SAMN05660236_3637"/>
<evidence type="ECO:0000256" key="3">
    <source>
        <dbReference type="ARBA" id="ARBA00022679"/>
    </source>
</evidence>
<dbReference type="InterPro" id="IPR044851">
    <property type="entry name" value="Wax_synthase"/>
</dbReference>
<protein>
    <submittedName>
        <fullName evidence="9">Membrane bound O-acyl transferase family protein</fullName>
    </submittedName>
</protein>
<evidence type="ECO:0000256" key="6">
    <source>
        <dbReference type="ARBA" id="ARBA00023136"/>
    </source>
</evidence>
<dbReference type="EMBL" id="FUZU01000002">
    <property type="protein sequence ID" value="SKC77786.1"/>
    <property type="molecule type" value="Genomic_DNA"/>
</dbReference>
<feature type="domain" description="Wax synthase" evidence="8">
    <location>
        <begin position="182"/>
        <end position="243"/>
    </location>
</feature>
<dbReference type="AlphaFoldDB" id="A0A1T5LPA3"/>
<dbReference type="GO" id="GO:0008374">
    <property type="term" value="F:O-acyltransferase activity"/>
    <property type="evidence" value="ECO:0007669"/>
    <property type="project" value="InterPro"/>
</dbReference>
<dbReference type="GO" id="GO:0016020">
    <property type="term" value="C:membrane"/>
    <property type="evidence" value="ECO:0007669"/>
    <property type="project" value="UniProtKB-SubCell"/>
</dbReference>
<feature type="transmembrane region" description="Helical" evidence="7">
    <location>
        <begin position="116"/>
        <end position="139"/>
    </location>
</feature>
<dbReference type="GO" id="GO:0006629">
    <property type="term" value="P:lipid metabolic process"/>
    <property type="evidence" value="ECO:0007669"/>
    <property type="project" value="InterPro"/>
</dbReference>
<evidence type="ECO:0000256" key="1">
    <source>
        <dbReference type="ARBA" id="ARBA00004141"/>
    </source>
</evidence>
<dbReference type="Proteomes" id="UP000190961">
    <property type="component" value="Unassembled WGS sequence"/>
</dbReference>
<evidence type="ECO:0000313" key="9">
    <source>
        <dbReference type="EMBL" id="SKC77786.1"/>
    </source>
</evidence>
<keyword evidence="4 7" id="KW-0812">Transmembrane</keyword>
<proteinExistence type="predicted"/>
<evidence type="ECO:0000256" key="5">
    <source>
        <dbReference type="ARBA" id="ARBA00022989"/>
    </source>
</evidence>